<dbReference type="AlphaFoldDB" id="A0A0K1E5P3"/>
<keyword evidence="3" id="KW-1185">Reference proteome</keyword>
<dbReference type="Proteomes" id="UP000067626">
    <property type="component" value="Chromosome"/>
</dbReference>
<dbReference type="EMBL" id="CP012159">
    <property type="protein sequence ID" value="AKT36159.1"/>
    <property type="molecule type" value="Genomic_DNA"/>
</dbReference>
<gene>
    <name evidence="2" type="ORF">CMC5_002730</name>
</gene>
<protein>
    <recommendedName>
        <fullName evidence="4">Outer membrane protein beta-barrel domain-containing protein</fullName>
    </recommendedName>
</protein>
<feature type="region of interest" description="Disordered" evidence="1">
    <location>
        <begin position="62"/>
        <end position="83"/>
    </location>
</feature>
<organism evidence="2 3">
    <name type="scientific">Chondromyces crocatus</name>
    <dbReference type="NCBI Taxonomy" id="52"/>
    <lineage>
        <taxon>Bacteria</taxon>
        <taxon>Pseudomonadati</taxon>
        <taxon>Myxococcota</taxon>
        <taxon>Polyangia</taxon>
        <taxon>Polyangiales</taxon>
        <taxon>Polyangiaceae</taxon>
        <taxon>Chondromyces</taxon>
    </lineage>
</organism>
<dbReference type="RefSeq" id="WP_245678216.1">
    <property type="nucleotide sequence ID" value="NZ_CP012159.1"/>
</dbReference>
<evidence type="ECO:0000313" key="2">
    <source>
        <dbReference type="EMBL" id="AKT36159.1"/>
    </source>
</evidence>
<sequence length="276" mass="27697">MLRLEPSDVLRGLVPAARLLSVAMLASTAGCAGGAPLLHPAHVLPEGEVSVAGGLSGTFLLDPRGASETSGTPGAPDAEPALGASDHADFEHLTAASGIAPWVGGRVGLGGSNEAGLTYTGRTVRLDGRHAFDLGGPALSVGLGASAIMARRPGGDAPDGSSVYGGGLDIPVLLGFRSSGDVYALWLGPRVGFSLLRGSLSRGSGTDPNQTPELIDVSARHLQLGFVLGLRAGFRHLHVAVEVGGAYHRADGELNGAALSLDQVALAPGGGLIITF</sequence>
<dbReference type="KEGG" id="ccro:CMC5_002730"/>
<evidence type="ECO:0008006" key="4">
    <source>
        <dbReference type="Google" id="ProtNLM"/>
    </source>
</evidence>
<name>A0A0K1E5P3_CHOCO</name>
<evidence type="ECO:0000313" key="3">
    <source>
        <dbReference type="Proteomes" id="UP000067626"/>
    </source>
</evidence>
<dbReference type="STRING" id="52.CMC5_002730"/>
<proteinExistence type="predicted"/>
<accession>A0A0K1E5P3</accession>
<evidence type="ECO:0000256" key="1">
    <source>
        <dbReference type="SAM" id="MobiDB-lite"/>
    </source>
</evidence>
<dbReference type="PROSITE" id="PS51257">
    <property type="entry name" value="PROKAR_LIPOPROTEIN"/>
    <property type="match status" value="1"/>
</dbReference>
<reference evidence="2 3" key="1">
    <citation type="submission" date="2015-07" db="EMBL/GenBank/DDBJ databases">
        <title>Genome analysis of myxobacterium Chondromyces crocatus Cm c5 reveals a high potential for natural compound synthesis and the genetic basis for the loss of fruiting body formation.</title>
        <authorList>
            <person name="Zaburannyi N."/>
            <person name="Bunk B."/>
            <person name="Maier J."/>
            <person name="Overmann J."/>
            <person name="Mueller R."/>
        </authorList>
    </citation>
    <scope>NUCLEOTIDE SEQUENCE [LARGE SCALE GENOMIC DNA]</scope>
    <source>
        <strain evidence="2 3">Cm c5</strain>
    </source>
</reference>